<protein>
    <submittedName>
        <fullName evidence="2">TIR domain-containing protein</fullName>
    </submittedName>
</protein>
<dbReference type="InterPro" id="IPR015032">
    <property type="entry name" value="ThsB__TIR-like_domain"/>
</dbReference>
<dbReference type="Gene3D" id="3.40.50.9200">
    <property type="entry name" value="Hypothetical protein MTH538"/>
    <property type="match status" value="1"/>
</dbReference>
<accession>A0ABT6Z7M7</accession>
<dbReference type="SUPFAM" id="SSF52206">
    <property type="entry name" value="Hypothetical protein MTH538"/>
    <property type="match status" value="1"/>
</dbReference>
<proteinExistence type="predicted"/>
<dbReference type="Pfam" id="PF08937">
    <property type="entry name" value="ThsB_TIR"/>
    <property type="match status" value="1"/>
</dbReference>
<gene>
    <name evidence="2" type="ORF">QM481_18805</name>
</gene>
<keyword evidence="3" id="KW-1185">Reference proteome</keyword>
<dbReference type="Proteomes" id="UP001225761">
    <property type="component" value="Unassembled WGS sequence"/>
</dbReference>
<organism evidence="2 3">
    <name type="scientific">Flectobacillus rivi</name>
    <dbReference type="NCBI Taxonomy" id="2984209"/>
    <lineage>
        <taxon>Bacteria</taxon>
        <taxon>Pseudomonadati</taxon>
        <taxon>Bacteroidota</taxon>
        <taxon>Cytophagia</taxon>
        <taxon>Cytophagales</taxon>
        <taxon>Flectobacillaceae</taxon>
        <taxon>Flectobacillus</taxon>
    </lineage>
</organism>
<sequence>MWFLIPLALGGGLILHNLKKKKIASDKEDTVAIEKEDIRIEYRRIYICHSFDDSSLYEKLARKLKFTEEYKIFNHSIPKNKRRNTQSDEELRVIFRQQMSGCTHVFVLASPDIPKKSYVKMELEVAQELGKEIVAVTGRNQFKIPPFIRKMSNVLVTNDTRNLKKQLKK</sequence>
<evidence type="ECO:0000313" key="2">
    <source>
        <dbReference type="EMBL" id="MDI9876596.1"/>
    </source>
</evidence>
<evidence type="ECO:0000313" key="3">
    <source>
        <dbReference type="Proteomes" id="UP001225761"/>
    </source>
</evidence>
<dbReference type="InterPro" id="IPR036490">
    <property type="entry name" value="ThsB_TIR-like_sf"/>
</dbReference>
<comment type="caution">
    <text evidence="2">The sequence shown here is derived from an EMBL/GenBank/DDBJ whole genome shotgun (WGS) entry which is preliminary data.</text>
</comment>
<name>A0ABT6Z7M7_9BACT</name>
<reference evidence="2 3" key="1">
    <citation type="submission" date="2023-05" db="EMBL/GenBank/DDBJ databases">
        <title>Novel species of genus Flectobacillus isolated from stream in China.</title>
        <authorList>
            <person name="Lu H."/>
        </authorList>
    </citation>
    <scope>NUCLEOTIDE SEQUENCE [LARGE SCALE GENOMIC DNA]</scope>
    <source>
        <strain evidence="2 3">LFS242W</strain>
    </source>
</reference>
<evidence type="ECO:0000259" key="1">
    <source>
        <dbReference type="Pfam" id="PF08937"/>
    </source>
</evidence>
<dbReference type="RefSeq" id="WP_283382881.1">
    <property type="nucleotide sequence ID" value="NZ_JASHIE010000014.1"/>
</dbReference>
<feature type="domain" description="Thoeris protein ThsB TIR-like" evidence="1">
    <location>
        <begin position="46"/>
        <end position="137"/>
    </location>
</feature>
<dbReference type="EMBL" id="JASHIE010000014">
    <property type="protein sequence ID" value="MDI9876596.1"/>
    <property type="molecule type" value="Genomic_DNA"/>
</dbReference>